<protein>
    <submittedName>
        <fullName evidence="1">1777_t:CDS:1</fullName>
    </submittedName>
</protein>
<organism evidence="1 2">
    <name type="scientific">Acaulospora colombiana</name>
    <dbReference type="NCBI Taxonomy" id="27376"/>
    <lineage>
        <taxon>Eukaryota</taxon>
        <taxon>Fungi</taxon>
        <taxon>Fungi incertae sedis</taxon>
        <taxon>Mucoromycota</taxon>
        <taxon>Glomeromycotina</taxon>
        <taxon>Glomeromycetes</taxon>
        <taxon>Diversisporales</taxon>
        <taxon>Acaulosporaceae</taxon>
        <taxon>Acaulospora</taxon>
    </lineage>
</organism>
<comment type="caution">
    <text evidence="1">The sequence shown here is derived from an EMBL/GenBank/DDBJ whole genome shotgun (WGS) entry which is preliminary data.</text>
</comment>
<keyword evidence="2" id="KW-1185">Reference proteome</keyword>
<dbReference type="EMBL" id="CAJVPT010028577">
    <property type="protein sequence ID" value="CAG8687125.1"/>
    <property type="molecule type" value="Genomic_DNA"/>
</dbReference>
<proteinExistence type="predicted"/>
<feature type="non-terminal residue" evidence="1">
    <location>
        <position position="1"/>
    </location>
</feature>
<sequence>STKDSMSGAGTEIISMPEMYCLSRYALCQTRASSKKSTYRCEKRERGFWSEGEGSPNGPPKERSPRYRRSCEETSHLQPPSSNLPCPETEHKKMNKRVVVASSLAIYARPTQQLPVPAPAAARPPMLQDDTAQIGFQTHPFSTNPAPLLSP</sequence>
<reference evidence="1" key="1">
    <citation type="submission" date="2021-06" db="EMBL/GenBank/DDBJ databases">
        <authorList>
            <person name="Kallberg Y."/>
            <person name="Tangrot J."/>
            <person name="Rosling A."/>
        </authorList>
    </citation>
    <scope>NUCLEOTIDE SEQUENCE</scope>
    <source>
        <strain evidence="1">CL356</strain>
    </source>
</reference>
<gene>
    <name evidence="1" type="ORF">ACOLOM_LOCUS9653</name>
</gene>
<accession>A0ACA9P6H3</accession>
<evidence type="ECO:0000313" key="1">
    <source>
        <dbReference type="EMBL" id="CAG8687125.1"/>
    </source>
</evidence>
<name>A0ACA9P6H3_9GLOM</name>
<dbReference type="Proteomes" id="UP000789525">
    <property type="component" value="Unassembled WGS sequence"/>
</dbReference>
<evidence type="ECO:0000313" key="2">
    <source>
        <dbReference type="Proteomes" id="UP000789525"/>
    </source>
</evidence>